<dbReference type="Pfam" id="PF03514">
    <property type="entry name" value="GRAS"/>
    <property type="match status" value="1"/>
</dbReference>
<gene>
    <name evidence="4" type="ORF">L1049_006203</name>
</gene>
<evidence type="ECO:0000256" key="1">
    <source>
        <dbReference type="ARBA" id="ARBA00023015"/>
    </source>
</evidence>
<organism evidence="4 5">
    <name type="scientific">Liquidambar formosana</name>
    <name type="common">Formosan gum</name>
    <dbReference type="NCBI Taxonomy" id="63359"/>
    <lineage>
        <taxon>Eukaryota</taxon>
        <taxon>Viridiplantae</taxon>
        <taxon>Streptophyta</taxon>
        <taxon>Embryophyta</taxon>
        <taxon>Tracheophyta</taxon>
        <taxon>Spermatophyta</taxon>
        <taxon>Magnoliopsida</taxon>
        <taxon>eudicotyledons</taxon>
        <taxon>Gunneridae</taxon>
        <taxon>Pentapetalae</taxon>
        <taxon>Saxifragales</taxon>
        <taxon>Altingiaceae</taxon>
        <taxon>Liquidambar</taxon>
    </lineage>
</organism>
<evidence type="ECO:0000256" key="2">
    <source>
        <dbReference type="ARBA" id="ARBA00023163"/>
    </source>
</evidence>
<feature type="region of interest" description="PFYRE" evidence="3">
    <location>
        <begin position="340"/>
        <end position="431"/>
    </location>
</feature>
<feature type="short sequence motif" description="VHIID" evidence="3">
    <location>
        <begin position="250"/>
        <end position="254"/>
    </location>
</feature>
<feature type="region of interest" description="Leucine repeat II (LRII)" evidence="3">
    <location>
        <begin position="299"/>
        <end position="331"/>
    </location>
</feature>
<dbReference type="PANTHER" id="PTHR31636">
    <property type="entry name" value="OSJNBA0084A10.13 PROTEIN-RELATED"/>
    <property type="match status" value="1"/>
</dbReference>
<accession>A0AAP0WQQ5</accession>
<comment type="caution">
    <text evidence="3">Lacks conserved residue(s) required for the propagation of feature annotation.</text>
</comment>
<keyword evidence="2" id="KW-0804">Transcription</keyword>
<proteinExistence type="inferred from homology"/>
<comment type="caution">
    <text evidence="4">The sequence shown here is derived from an EMBL/GenBank/DDBJ whole genome shotgun (WGS) entry which is preliminary data.</text>
</comment>
<sequence>MAPDPCLYDNKSSDEGSGLDLSLSAAACYPLPYLPSLENSSSTCLIPFLDETRTKKRLKRTQSVDESIGSNCSLYSGSGNWSSDSLNSLPRLQFRDHIWAYTQRYLAVEAMEEAVAAMIGGGGENEVKEERSGDEMKLVQQLIACAEAVACRDKSHGSALLSELRPNALVFGSSFQRVASCFVQGLSDRLALVQPLGAVGVVGPSMKTTAVTLEKEEALRLVYDICPQIQFGHFVANASILEAFEGGSSVHVVDLGMTLGLPHGNQWRKLMHSLANRAGQPLNHLRITGVGNCAERLQAIGNGLELYAQNLGMNFEFSVVESNLENLQTEDINLLEGEVLIVNSILQLHCVVKESRGALNSVLQKIYELSPKLLILVEQDSSHNGPFFLGRFMEALHYYSAIFDSLDAMLPKYDTRRAKMEQFYFSEEIKNIISCEGPARVERHERVDQWRRRMSRAGFQPAPIKMVTQAKQWLGMVKVCEGHTIAEEKGCLVLGWKSKPIVAASCWKCS</sequence>
<dbReference type="Proteomes" id="UP001415857">
    <property type="component" value="Unassembled WGS sequence"/>
</dbReference>
<dbReference type="InterPro" id="IPR005202">
    <property type="entry name" value="TF_GRAS"/>
</dbReference>
<evidence type="ECO:0008006" key="6">
    <source>
        <dbReference type="Google" id="ProtNLM"/>
    </source>
</evidence>
<feature type="region of interest" description="SAW" evidence="3">
    <location>
        <begin position="434"/>
        <end position="508"/>
    </location>
</feature>
<keyword evidence="5" id="KW-1185">Reference proteome</keyword>
<dbReference type="PROSITE" id="PS50985">
    <property type="entry name" value="GRAS"/>
    <property type="match status" value="1"/>
</dbReference>
<name>A0AAP0WQQ5_LIQFO</name>
<evidence type="ECO:0000313" key="5">
    <source>
        <dbReference type="Proteomes" id="UP001415857"/>
    </source>
</evidence>
<dbReference type="AlphaFoldDB" id="A0AAP0WQQ5"/>
<protein>
    <recommendedName>
        <fullName evidence="6">DELLA protein RGL1</fullName>
    </recommendedName>
</protein>
<keyword evidence="1" id="KW-0805">Transcription regulation</keyword>
<comment type="similarity">
    <text evidence="3">Belongs to the GRAS family.</text>
</comment>
<evidence type="ECO:0000313" key="4">
    <source>
        <dbReference type="EMBL" id="KAK9276667.1"/>
    </source>
</evidence>
<dbReference type="EMBL" id="JBBPBK010000010">
    <property type="protein sequence ID" value="KAK9276667.1"/>
    <property type="molecule type" value="Genomic_DNA"/>
</dbReference>
<reference evidence="4 5" key="1">
    <citation type="journal article" date="2024" name="Plant J.">
        <title>Genome sequences and population genomics reveal climatic adaptation and genomic divergence between two closely related sweetgum species.</title>
        <authorList>
            <person name="Xu W.Q."/>
            <person name="Ren C.Q."/>
            <person name="Zhang X.Y."/>
            <person name="Comes H.P."/>
            <person name="Liu X.H."/>
            <person name="Li Y.G."/>
            <person name="Kettle C.J."/>
            <person name="Jalonen R."/>
            <person name="Gaisberger H."/>
            <person name="Ma Y.Z."/>
            <person name="Qiu Y.X."/>
        </authorList>
    </citation>
    <scope>NUCLEOTIDE SEQUENCE [LARGE SCALE GENOMIC DNA]</scope>
    <source>
        <strain evidence="4">Hangzhou</strain>
    </source>
</reference>
<evidence type="ECO:0000256" key="3">
    <source>
        <dbReference type="PROSITE-ProRule" id="PRU01191"/>
    </source>
</evidence>